<evidence type="ECO:0000259" key="5">
    <source>
        <dbReference type="Pfam" id="PF18052"/>
    </source>
</evidence>
<dbReference type="InterPro" id="IPR036388">
    <property type="entry name" value="WH-like_DNA-bd_sf"/>
</dbReference>
<feature type="domain" description="Disease resistance N-terminal" evidence="5">
    <location>
        <begin position="11"/>
        <end position="98"/>
    </location>
</feature>
<evidence type="ECO:0000256" key="4">
    <source>
        <dbReference type="ARBA" id="ARBA00022840"/>
    </source>
</evidence>
<dbReference type="SUPFAM" id="SSF52058">
    <property type="entry name" value="L domain-like"/>
    <property type="match status" value="1"/>
</dbReference>
<dbReference type="CDD" id="cd14798">
    <property type="entry name" value="RX-CC_like"/>
    <property type="match status" value="1"/>
</dbReference>
<dbReference type="InterPro" id="IPR055414">
    <property type="entry name" value="LRR_R13L4/SHOC2-like"/>
</dbReference>
<dbReference type="GO" id="GO:0006952">
    <property type="term" value="P:defense response"/>
    <property type="evidence" value="ECO:0007669"/>
    <property type="project" value="UniProtKB-KW"/>
</dbReference>
<protein>
    <submittedName>
        <fullName evidence="8">Disease resistance protein RPM1</fullName>
    </submittedName>
</protein>
<dbReference type="Gene3D" id="1.20.5.4130">
    <property type="match status" value="1"/>
</dbReference>
<evidence type="ECO:0000256" key="1">
    <source>
        <dbReference type="ARBA" id="ARBA00022737"/>
    </source>
</evidence>
<dbReference type="Proteomes" id="UP000501690">
    <property type="component" value="Linkage Group LG6"/>
</dbReference>
<evidence type="ECO:0000259" key="6">
    <source>
        <dbReference type="Pfam" id="PF23559"/>
    </source>
</evidence>
<name>A0A4D6M7S0_VIGUN</name>
<keyword evidence="9" id="KW-1185">Reference proteome</keyword>
<dbReference type="Pfam" id="PF23559">
    <property type="entry name" value="WHD_DRP"/>
    <property type="match status" value="1"/>
</dbReference>
<dbReference type="InterPro" id="IPR032675">
    <property type="entry name" value="LRR_dom_sf"/>
</dbReference>
<dbReference type="AlphaFoldDB" id="A0A4D6M7S0"/>
<feature type="domain" description="Disease resistance protein winged helix" evidence="6">
    <location>
        <begin position="275"/>
        <end position="342"/>
    </location>
</feature>
<dbReference type="PANTHER" id="PTHR36766:SF61">
    <property type="entry name" value="NB-ARC DOMAIN DISEASE RESISTANCE PROTEIN"/>
    <property type="match status" value="1"/>
</dbReference>
<feature type="domain" description="Disease resistance R13L4/SHOC-2-like LRR" evidence="7">
    <location>
        <begin position="403"/>
        <end position="613"/>
    </location>
</feature>
<accession>A0A4D6M7S0</accession>
<dbReference type="PANTHER" id="PTHR36766">
    <property type="entry name" value="PLANT BROAD-SPECTRUM MILDEW RESISTANCE PROTEIN RPW8"/>
    <property type="match status" value="1"/>
</dbReference>
<dbReference type="EMBL" id="CP039350">
    <property type="protein sequence ID" value="QCD97429.1"/>
    <property type="molecule type" value="Genomic_DNA"/>
</dbReference>
<dbReference type="Gene3D" id="3.80.10.10">
    <property type="entry name" value="Ribonuclease Inhibitor"/>
    <property type="match status" value="2"/>
</dbReference>
<evidence type="ECO:0000256" key="3">
    <source>
        <dbReference type="ARBA" id="ARBA00022821"/>
    </source>
</evidence>
<keyword evidence="1" id="KW-0677">Repeat</keyword>
<keyword evidence="4" id="KW-0067">ATP-binding</keyword>
<evidence type="ECO:0000313" key="9">
    <source>
        <dbReference type="Proteomes" id="UP000501690"/>
    </source>
</evidence>
<gene>
    <name evidence="8" type="ORF">DEO72_LG6g2139</name>
</gene>
<dbReference type="Pfam" id="PF18052">
    <property type="entry name" value="Rx_N"/>
    <property type="match status" value="1"/>
</dbReference>
<dbReference type="Gene3D" id="1.10.10.10">
    <property type="entry name" value="Winged helix-like DNA-binding domain superfamily/Winged helix DNA-binding domain"/>
    <property type="match status" value="1"/>
</dbReference>
<keyword evidence="3" id="KW-0611">Plant defense</keyword>
<dbReference type="Pfam" id="PF23598">
    <property type="entry name" value="LRR_14"/>
    <property type="match status" value="1"/>
</dbReference>
<evidence type="ECO:0000259" key="7">
    <source>
        <dbReference type="Pfam" id="PF23598"/>
    </source>
</evidence>
<proteinExistence type="predicted"/>
<dbReference type="GO" id="GO:0005524">
    <property type="term" value="F:ATP binding"/>
    <property type="evidence" value="ECO:0007669"/>
    <property type="project" value="UniProtKB-KW"/>
</dbReference>
<keyword evidence="2" id="KW-0547">Nucleotide-binding</keyword>
<sequence length="702" mass="80288">MAESFLFSIAESLVAKLVSRAFEEASRVVGLYDNLRDLTKTLSLIKAVLLDAQQKQEHNHELREWLTQIKTVFSDAEDLLDEFECQTLRNKVVKAHGSTKDKVSHFFSTFNPLVFRYQMAQQIKDISNRLDKVAADRHKFSLQTIDVDTRVVHRRDMTHSRVSDSDVIGRKHDKEKIVELLLQQNPNDDDTHLLDEFECQTLRNKVVKAHGSTKDEVSNFFSTSNPLVFRYKMAQQIKDISSRLDKVAADRHKFSLQTIDVDTRVVHRRDMTHSRDYVMDSYEITALWGALGLLALPTTNRTREDVANQYLHELLSRSFLQDFEKIGTLYSFRIHDLVHDLALFVAKYECLHVTSNSQNISDNVRHLSFTESSLFENLVTKETAAVRTVLFTIGATVTNNEALLNTCLSKFKCLRVLDLNGSTFKTLPRAITKLKHLRYLDISRNPYIKRLPDSICKLQSLQVFSVNGCMELEALPKGLRKLSNLWGFEFSTKQSILPLSEIANLGSLEVLNIELCNNVESIFGGVKFPALKTLVVSDCRTLKSLLLNSQNFPELESLIVDKCNNLDLELWKGDHEEESPKLKLKLIGFSSLSQLVTLPKWLQEAANSLQCLYVSSCPNIETFSDWLTTLTHLKTLIISYCPKLVSLPDNILHLSELENLRIEGCPDLCKKYAPHVGEFWPKISHIKNIFIDEPEGLEEERE</sequence>
<reference evidence="8 9" key="1">
    <citation type="submission" date="2019-04" db="EMBL/GenBank/DDBJ databases">
        <title>An improved genome assembly and genetic linkage map for asparagus bean, Vigna unguiculata ssp. sesquipedialis.</title>
        <authorList>
            <person name="Xia Q."/>
            <person name="Zhang R."/>
            <person name="Dong Y."/>
        </authorList>
    </citation>
    <scope>NUCLEOTIDE SEQUENCE [LARGE SCALE GENOMIC DNA]</scope>
    <source>
        <tissue evidence="8">Leaf</tissue>
    </source>
</reference>
<organism evidence="8 9">
    <name type="scientific">Vigna unguiculata</name>
    <name type="common">Cowpea</name>
    <dbReference type="NCBI Taxonomy" id="3917"/>
    <lineage>
        <taxon>Eukaryota</taxon>
        <taxon>Viridiplantae</taxon>
        <taxon>Streptophyta</taxon>
        <taxon>Embryophyta</taxon>
        <taxon>Tracheophyta</taxon>
        <taxon>Spermatophyta</taxon>
        <taxon>Magnoliopsida</taxon>
        <taxon>eudicotyledons</taxon>
        <taxon>Gunneridae</taxon>
        <taxon>Pentapetalae</taxon>
        <taxon>rosids</taxon>
        <taxon>fabids</taxon>
        <taxon>Fabales</taxon>
        <taxon>Fabaceae</taxon>
        <taxon>Papilionoideae</taxon>
        <taxon>50 kb inversion clade</taxon>
        <taxon>NPAAA clade</taxon>
        <taxon>indigoferoid/millettioid clade</taxon>
        <taxon>Phaseoleae</taxon>
        <taxon>Vigna</taxon>
    </lineage>
</organism>
<dbReference type="InterPro" id="IPR038005">
    <property type="entry name" value="RX-like_CC"/>
</dbReference>
<dbReference type="InterPro" id="IPR058922">
    <property type="entry name" value="WHD_DRP"/>
</dbReference>
<evidence type="ECO:0000256" key="2">
    <source>
        <dbReference type="ARBA" id="ARBA00022741"/>
    </source>
</evidence>
<dbReference type="InterPro" id="IPR041118">
    <property type="entry name" value="Rx_N"/>
</dbReference>
<evidence type="ECO:0000313" key="8">
    <source>
        <dbReference type="EMBL" id="QCD97429.1"/>
    </source>
</evidence>